<dbReference type="AlphaFoldDB" id="A0A8I1AK43"/>
<reference evidence="3" key="1">
    <citation type="submission" date="2020-12" db="EMBL/GenBank/DDBJ databases">
        <title>Burkholderia cepacia complex in Mexico.</title>
        <authorList>
            <person name="Estrada P."/>
        </authorList>
    </citation>
    <scope>NUCLEOTIDE SEQUENCE</scope>
    <source>
        <strain evidence="3">871</strain>
    </source>
</reference>
<dbReference type="Gene3D" id="3.30.370.10">
    <property type="entry name" value="Barstar-like"/>
    <property type="match status" value="1"/>
</dbReference>
<evidence type="ECO:0000259" key="2">
    <source>
        <dbReference type="Pfam" id="PF01337"/>
    </source>
</evidence>
<organism evidence="3 4">
    <name type="scientific">Burkholderia cepacia</name>
    <name type="common">Pseudomonas cepacia</name>
    <dbReference type="NCBI Taxonomy" id="292"/>
    <lineage>
        <taxon>Bacteria</taxon>
        <taxon>Pseudomonadati</taxon>
        <taxon>Pseudomonadota</taxon>
        <taxon>Betaproteobacteria</taxon>
        <taxon>Burkholderiales</taxon>
        <taxon>Burkholderiaceae</taxon>
        <taxon>Burkholderia</taxon>
        <taxon>Burkholderia cepacia complex</taxon>
    </lineage>
</organism>
<dbReference type="RefSeq" id="WP_176130202.1">
    <property type="nucleotide sequence ID" value="NZ_CADDZZ010000005.1"/>
</dbReference>
<dbReference type="EMBL" id="JAEDXG010000005">
    <property type="protein sequence ID" value="MBH9696199.1"/>
    <property type="molecule type" value="Genomic_DNA"/>
</dbReference>
<dbReference type="Pfam" id="PF01337">
    <property type="entry name" value="Barstar"/>
    <property type="match status" value="1"/>
</dbReference>
<accession>A0A8I1AK43</accession>
<comment type="similarity">
    <text evidence="1">Belongs to the barstar family.</text>
</comment>
<dbReference type="InterPro" id="IPR000468">
    <property type="entry name" value="Barstar"/>
</dbReference>
<sequence length="133" mass="14811">MRDKPGYYVIGAIEAKRIAEEYERSGWMVIYLPAGIATKDQLYDAIRSNCPLDPPLHSNRSWDALADSLWSGLDEVVNERIVIFWPGSDRMVAAEPDAYAIATDIFEDLCVSLADSNVTASGSKILLVFKIKK</sequence>
<dbReference type="Proteomes" id="UP000645612">
    <property type="component" value="Unassembled WGS sequence"/>
</dbReference>
<dbReference type="InterPro" id="IPR035905">
    <property type="entry name" value="Barstar-like_sf"/>
</dbReference>
<evidence type="ECO:0000256" key="1">
    <source>
        <dbReference type="ARBA" id="ARBA00006845"/>
    </source>
</evidence>
<name>A0A8I1AK43_BURCE</name>
<comment type="caution">
    <text evidence="3">The sequence shown here is derived from an EMBL/GenBank/DDBJ whole genome shotgun (WGS) entry which is preliminary data.</text>
</comment>
<dbReference type="SUPFAM" id="SSF52038">
    <property type="entry name" value="Barstar-related"/>
    <property type="match status" value="1"/>
</dbReference>
<protein>
    <submittedName>
        <fullName evidence="3">Barstar family protein</fullName>
    </submittedName>
</protein>
<gene>
    <name evidence="3" type="ORF">JAO13_07060</name>
</gene>
<proteinExistence type="inferred from homology"/>
<feature type="domain" description="Barstar (barnase inhibitor)" evidence="2">
    <location>
        <begin position="34"/>
        <end position="118"/>
    </location>
</feature>
<evidence type="ECO:0000313" key="4">
    <source>
        <dbReference type="Proteomes" id="UP000645612"/>
    </source>
</evidence>
<evidence type="ECO:0000313" key="3">
    <source>
        <dbReference type="EMBL" id="MBH9696199.1"/>
    </source>
</evidence>